<keyword evidence="3 6" id="KW-0812">Transmembrane</keyword>
<evidence type="ECO:0000256" key="4">
    <source>
        <dbReference type="ARBA" id="ARBA00022989"/>
    </source>
</evidence>
<name>A0ABT1A8M8_9PSEU</name>
<feature type="transmembrane region" description="Helical" evidence="6">
    <location>
        <begin position="233"/>
        <end position="256"/>
    </location>
</feature>
<keyword evidence="2" id="KW-1003">Cell membrane</keyword>
<evidence type="ECO:0000256" key="1">
    <source>
        <dbReference type="ARBA" id="ARBA00004651"/>
    </source>
</evidence>
<protein>
    <submittedName>
        <fullName evidence="7">ABC transporter permease</fullName>
    </submittedName>
</protein>
<evidence type="ECO:0000256" key="5">
    <source>
        <dbReference type="ARBA" id="ARBA00023136"/>
    </source>
</evidence>
<feature type="transmembrane region" description="Helical" evidence="6">
    <location>
        <begin position="104"/>
        <end position="126"/>
    </location>
</feature>
<reference evidence="7" key="1">
    <citation type="submission" date="2021-04" db="EMBL/GenBank/DDBJ databases">
        <title>Pseudonocardia sp. nov., isolated from sandy soil of mangrove forest.</title>
        <authorList>
            <person name="Zan Z."/>
            <person name="Huang R."/>
            <person name="Liu W."/>
        </authorList>
    </citation>
    <scope>NUCLEOTIDE SEQUENCE</scope>
    <source>
        <strain evidence="7">S2-4</strain>
    </source>
</reference>
<gene>
    <name evidence="7" type="ORF">KDL28_28565</name>
</gene>
<dbReference type="Proteomes" id="UP001165283">
    <property type="component" value="Unassembled WGS sequence"/>
</dbReference>
<dbReference type="CDD" id="cd06579">
    <property type="entry name" value="TM_PBP1_transp_AraH_like"/>
    <property type="match status" value="1"/>
</dbReference>
<dbReference type="PANTHER" id="PTHR32196:SF19">
    <property type="entry name" value="GALACTOFURANOSE TRANSPORTER PERMEASE PROTEIN YTFT"/>
    <property type="match status" value="1"/>
</dbReference>
<dbReference type="Pfam" id="PF02653">
    <property type="entry name" value="BPD_transp_2"/>
    <property type="match status" value="1"/>
</dbReference>
<evidence type="ECO:0000256" key="6">
    <source>
        <dbReference type="SAM" id="Phobius"/>
    </source>
</evidence>
<dbReference type="InterPro" id="IPR001851">
    <property type="entry name" value="ABC_transp_permease"/>
</dbReference>
<keyword evidence="8" id="KW-1185">Reference proteome</keyword>
<proteinExistence type="predicted"/>
<keyword evidence="4 6" id="KW-1133">Transmembrane helix</keyword>
<dbReference type="EMBL" id="JAGSOV010000061">
    <property type="protein sequence ID" value="MCO1659029.1"/>
    <property type="molecule type" value="Genomic_DNA"/>
</dbReference>
<evidence type="ECO:0000313" key="8">
    <source>
        <dbReference type="Proteomes" id="UP001165283"/>
    </source>
</evidence>
<feature type="transmembrane region" description="Helical" evidence="6">
    <location>
        <begin position="138"/>
        <end position="157"/>
    </location>
</feature>
<accession>A0ABT1A8M8</accession>
<organism evidence="7 8">
    <name type="scientific">Pseudonocardia humida</name>
    <dbReference type="NCBI Taxonomy" id="2800819"/>
    <lineage>
        <taxon>Bacteria</taxon>
        <taxon>Bacillati</taxon>
        <taxon>Actinomycetota</taxon>
        <taxon>Actinomycetes</taxon>
        <taxon>Pseudonocardiales</taxon>
        <taxon>Pseudonocardiaceae</taxon>
        <taxon>Pseudonocardia</taxon>
    </lineage>
</organism>
<keyword evidence="5 6" id="KW-0472">Membrane</keyword>
<evidence type="ECO:0000256" key="2">
    <source>
        <dbReference type="ARBA" id="ARBA00022475"/>
    </source>
</evidence>
<feature type="transmembrane region" description="Helical" evidence="6">
    <location>
        <begin position="178"/>
        <end position="202"/>
    </location>
</feature>
<feature type="transmembrane region" description="Helical" evidence="6">
    <location>
        <begin position="32"/>
        <end position="50"/>
    </location>
</feature>
<feature type="transmembrane region" description="Helical" evidence="6">
    <location>
        <begin position="70"/>
        <end position="92"/>
    </location>
</feature>
<comment type="caution">
    <text evidence="7">The sequence shown here is derived from an EMBL/GenBank/DDBJ whole genome shotgun (WGS) entry which is preliminary data.</text>
</comment>
<comment type="subcellular location">
    <subcellularLocation>
        <location evidence="1">Cell membrane</location>
        <topology evidence="1">Multi-pass membrane protein</topology>
    </subcellularLocation>
</comment>
<sequence>MPETVSDPAATRSPESAAAATGRRGAVWAARAQRYGAGVLLVLLFAYNALATPNFLTVQTLLDVQLRQAAPVAIVALGMALVIATGGIDLSVGSVMAIAGQVGALTLLAGVGPVAAVALALLAAAACGVFNGSLVVRYGVQPIVATLILFIAGRGIAQLLSGGRLTGFRDPAFQFLGLGRVAGVPMPVVLMVVLAAVLWFVVRYTAYGRTLLATGGNPRAARLSGVRVGRVTMIAYVASAALAGLVGLVVIGITSASDANNVGLGLELDAIAAVAVSGTPLTGGRISVIGTLVGAVVLRLLQNTLIAQGVPREVAQIVTGVVIVIALFLQRRSR</sequence>
<evidence type="ECO:0000256" key="3">
    <source>
        <dbReference type="ARBA" id="ARBA00022692"/>
    </source>
</evidence>
<dbReference type="RefSeq" id="WP_252443605.1">
    <property type="nucleotide sequence ID" value="NZ_JAGSOV010000061.1"/>
</dbReference>
<evidence type="ECO:0000313" key="7">
    <source>
        <dbReference type="EMBL" id="MCO1659029.1"/>
    </source>
</evidence>
<dbReference type="PANTHER" id="PTHR32196">
    <property type="entry name" value="ABC TRANSPORTER PERMEASE PROTEIN YPHD-RELATED-RELATED"/>
    <property type="match status" value="1"/>
</dbReference>
<feature type="transmembrane region" description="Helical" evidence="6">
    <location>
        <begin position="268"/>
        <end position="301"/>
    </location>
</feature>